<name>A0A225VI84_9STRA</name>
<proteinExistence type="predicted"/>
<organism evidence="1 2">
    <name type="scientific">Phytophthora megakarya</name>
    <dbReference type="NCBI Taxonomy" id="4795"/>
    <lineage>
        <taxon>Eukaryota</taxon>
        <taxon>Sar</taxon>
        <taxon>Stramenopiles</taxon>
        <taxon>Oomycota</taxon>
        <taxon>Peronosporomycetes</taxon>
        <taxon>Peronosporales</taxon>
        <taxon>Peronosporaceae</taxon>
        <taxon>Phytophthora</taxon>
    </lineage>
</organism>
<dbReference type="AlphaFoldDB" id="A0A225VI84"/>
<accession>A0A225VI84</accession>
<dbReference type="Proteomes" id="UP000198211">
    <property type="component" value="Unassembled WGS sequence"/>
</dbReference>
<comment type="caution">
    <text evidence="1">The sequence shown here is derived from an EMBL/GenBank/DDBJ whole genome shotgun (WGS) entry which is preliminary data.</text>
</comment>
<evidence type="ECO:0000313" key="2">
    <source>
        <dbReference type="Proteomes" id="UP000198211"/>
    </source>
</evidence>
<sequence>MIYDSTSNELSRDGDAEQEDVEWANEGWAYFTLTEIDDSTIDVVYDHSVRCQNKAHADFLMVQWAQYVIQWEQVVAACSLLSA</sequence>
<keyword evidence="2" id="KW-1185">Reference proteome</keyword>
<protein>
    <submittedName>
        <fullName evidence="1">Uncharacterized protein</fullName>
    </submittedName>
</protein>
<evidence type="ECO:0000313" key="1">
    <source>
        <dbReference type="EMBL" id="OWZ04659.1"/>
    </source>
</evidence>
<reference evidence="2" key="1">
    <citation type="submission" date="2017-03" db="EMBL/GenBank/DDBJ databases">
        <title>Phytopthora megakarya and P. palmivora, two closely related causual agents of cacao black pod achieved similar genome size and gene model numbers by different mechanisms.</title>
        <authorList>
            <person name="Ali S."/>
            <person name="Shao J."/>
            <person name="Larry D.J."/>
            <person name="Kronmiller B."/>
            <person name="Shen D."/>
            <person name="Strem M.D."/>
            <person name="Melnick R.L."/>
            <person name="Guiltinan M.J."/>
            <person name="Tyler B.M."/>
            <person name="Meinhardt L.W."/>
            <person name="Bailey B.A."/>
        </authorList>
    </citation>
    <scope>NUCLEOTIDE SEQUENCE [LARGE SCALE GENOMIC DNA]</scope>
    <source>
        <strain evidence="2">zdho120</strain>
    </source>
</reference>
<dbReference type="OrthoDB" id="103238at2759"/>
<dbReference type="EMBL" id="NBNE01004844">
    <property type="protein sequence ID" value="OWZ04659.1"/>
    <property type="molecule type" value="Genomic_DNA"/>
</dbReference>
<gene>
    <name evidence="1" type="ORF">PHMEG_00023402</name>
</gene>